<evidence type="ECO:0000313" key="3">
    <source>
        <dbReference type="EMBL" id="MFC7201774.1"/>
    </source>
</evidence>
<keyword evidence="1" id="KW-0812">Transmembrane</keyword>
<evidence type="ECO:0000313" key="4">
    <source>
        <dbReference type="EMBL" id="MFC7201809.1"/>
    </source>
</evidence>
<reference evidence="3" key="1">
    <citation type="journal article" date="2014" name="Int. J. Syst. Evol. Microbiol.">
        <title>Complete genome sequence of Corynebacterium casei LMG S-19264T (=DSM 44701T), isolated from a smear-ripened cheese.</title>
        <authorList>
            <consortium name="US DOE Joint Genome Institute (JGI-PGF)"/>
            <person name="Walter F."/>
            <person name="Albersmeier A."/>
            <person name="Kalinowski J."/>
            <person name="Ruckert C."/>
        </authorList>
    </citation>
    <scope>NUCLEOTIDE SEQUENCE [LARGE SCALE GENOMIC DNA]</scope>
    <source>
        <strain evidence="3">NBRC 114356</strain>
    </source>
</reference>
<dbReference type="EMBL" id="JBHTAR010000012">
    <property type="protein sequence ID" value="MFC7201809.1"/>
    <property type="molecule type" value="Genomic_DNA"/>
</dbReference>
<keyword evidence="1" id="KW-1133">Transmembrane helix</keyword>
<dbReference type="InterPro" id="IPR058284">
    <property type="entry name" value="DUF7978"/>
</dbReference>
<evidence type="ECO:0000313" key="5">
    <source>
        <dbReference type="EMBL" id="MFC7201880.1"/>
    </source>
</evidence>
<feature type="transmembrane region" description="Helical" evidence="1">
    <location>
        <begin position="97"/>
        <end position="118"/>
    </location>
</feature>
<reference evidence="3" key="3">
    <citation type="submission" date="2024-09" db="EMBL/GenBank/DDBJ databases">
        <authorList>
            <person name="Sun Q."/>
        </authorList>
    </citation>
    <scope>NUCLEOTIDE SEQUENCE</scope>
    <source>
        <strain evidence="3">NBRC 114356</strain>
    </source>
</reference>
<reference evidence="6" key="2">
    <citation type="journal article" date="2019" name="Int. J. Syst. Evol. Microbiol.">
        <title>The Global Catalogue of Microorganisms (GCM) 10K type strain sequencing project: providing services to taxonomists for standard genome sequencing and annotation.</title>
        <authorList>
            <consortium name="The Broad Institute Genomics Platform"/>
            <consortium name="The Broad Institute Genome Sequencing Center for Infectious Disease"/>
            <person name="Wu L."/>
            <person name="Ma J."/>
        </authorList>
    </citation>
    <scope>NUCLEOTIDE SEQUENCE [LARGE SCALE GENOMIC DNA]</scope>
    <source>
        <strain evidence="6">XZGYJ-43</strain>
    </source>
</reference>
<name>A0ABD5Z949_9EURY</name>
<protein>
    <submittedName>
        <fullName evidence="3">Transporter</fullName>
    </submittedName>
</protein>
<feature type="domain" description="DUF7978" evidence="2">
    <location>
        <begin position="6"/>
        <end position="186"/>
    </location>
</feature>
<feature type="transmembrane region" description="Helical" evidence="1">
    <location>
        <begin position="130"/>
        <end position="149"/>
    </location>
</feature>
<evidence type="ECO:0000256" key="1">
    <source>
        <dbReference type="SAM" id="Phobius"/>
    </source>
</evidence>
<proteinExistence type="predicted"/>
<dbReference type="EMBL" id="JBHTAR010000012">
    <property type="protein sequence ID" value="MFC7201880.1"/>
    <property type="molecule type" value="Genomic_DNA"/>
</dbReference>
<dbReference type="Pfam" id="PF25933">
    <property type="entry name" value="DUF7978"/>
    <property type="match status" value="1"/>
</dbReference>
<dbReference type="RefSeq" id="WP_279528510.1">
    <property type="nucleotide sequence ID" value="NZ_CP122312.1"/>
</dbReference>
<dbReference type="AlphaFoldDB" id="A0ABD5Z949"/>
<gene>
    <name evidence="3" type="ORF">ACFQJ9_20590</name>
    <name evidence="4" type="ORF">ACFQJ9_20805</name>
    <name evidence="5" type="ORF">ACFQJ9_21215</name>
</gene>
<evidence type="ECO:0000259" key="2">
    <source>
        <dbReference type="Pfam" id="PF25933"/>
    </source>
</evidence>
<feature type="transmembrane region" description="Helical" evidence="1">
    <location>
        <begin position="161"/>
        <end position="187"/>
    </location>
</feature>
<keyword evidence="6" id="KW-1185">Reference proteome</keyword>
<sequence length="190" mass="19579">MSALQERSEKPYVASAVAGIAAYLLGYLVTYVWQASHVREMLRGINAVLQFFGGDAIPAWKAVGWLFYNAHFVAFTHPTLGGGSVARNWIASGDAPTLLYIVPVGCLFVAGAAVAHHAGAEDPQTGATHGASVTLGYVFLALVGVFLFTATRGDYTIAPDLVTGVLLAGVVYPAVVGGVGGAIAGVLGED</sequence>
<comment type="caution">
    <text evidence="3">The sequence shown here is derived from an EMBL/GenBank/DDBJ whole genome shotgun (WGS) entry which is preliminary data.</text>
</comment>
<feature type="transmembrane region" description="Helical" evidence="1">
    <location>
        <begin position="12"/>
        <end position="33"/>
    </location>
</feature>
<dbReference type="EMBL" id="JBHTAR010000011">
    <property type="protein sequence ID" value="MFC7201774.1"/>
    <property type="molecule type" value="Genomic_DNA"/>
</dbReference>
<accession>A0ABD5Z949</accession>
<organism evidence="3 6">
    <name type="scientific">Halospeciosus flavus</name>
    <dbReference type="NCBI Taxonomy" id="3032283"/>
    <lineage>
        <taxon>Archaea</taxon>
        <taxon>Methanobacteriati</taxon>
        <taxon>Methanobacteriota</taxon>
        <taxon>Stenosarchaea group</taxon>
        <taxon>Halobacteria</taxon>
        <taxon>Halobacteriales</taxon>
        <taxon>Halobacteriaceae</taxon>
        <taxon>Halospeciosus</taxon>
    </lineage>
</organism>
<keyword evidence="1" id="KW-0472">Membrane</keyword>
<dbReference type="Proteomes" id="UP001596447">
    <property type="component" value="Unassembled WGS sequence"/>
</dbReference>
<evidence type="ECO:0000313" key="6">
    <source>
        <dbReference type="Proteomes" id="UP001596447"/>
    </source>
</evidence>